<dbReference type="STRING" id="505317.OA57_03225"/>
<dbReference type="EMBL" id="JSUM01000003">
    <property type="protein sequence ID" value="KGQ71251.1"/>
    <property type="molecule type" value="Genomic_DNA"/>
</dbReference>
<keyword evidence="1" id="KW-0560">Oxidoreductase</keyword>
<accession>A0A0A3API6</accession>
<feature type="domain" description="Flavin reductase like" evidence="2">
    <location>
        <begin position="16"/>
        <end position="162"/>
    </location>
</feature>
<dbReference type="GO" id="GO:0006208">
    <property type="term" value="P:pyrimidine nucleobase catabolic process"/>
    <property type="evidence" value="ECO:0007669"/>
    <property type="project" value="TreeGrafter"/>
</dbReference>
<dbReference type="Pfam" id="PF01613">
    <property type="entry name" value="Flavin_Reduct"/>
    <property type="match status" value="1"/>
</dbReference>
<organism evidence="3 4">
    <name type="scientific">Chelonobacter oris</name>
    <dbReference type="NCBI Taxonomy" id="505317"/>
    <lineage>
        <taxon>Bacteria</taxon>
        <taxon>Pseudomonadati</taxon>
        <taxon>Pseudomonadota</taxon>
        <taxon>Gammaproteobacteria</taxon>
        <taxon>Pasteurellales</taxon>
        <taxon>Pasteurellaceae</taxon>
        <taxon>Chelonobacter</taxon>
    </lineage>
</organism>
<dbReference type="Proteomes" id="UP000030380">
    <property type="component" value="Unassembled WGS sequence"/>
</dbReference>
<dbReference type="SUPFAM" id="SSF50475">
    <property type="entry name" value="FMN-binding split barrel"/>
    <property type="match status" value="1"/>
</dbReference>
<keyword evidence="4" id="KW-1185">Reference proteome</keyword>
<dbReference type="InterPro" id="IPR002563">
    <property type="entry name" value="Flavin_Rdtase-like_dom"/>
</dbReference>
<dbReference type="Gene3D" id="2.30.110.10">
    <property type="entry name" value="Electron Transport, Fmn-binding Protein, Chain A"/>
    <property type="match status" value="1"/>
</dbReference>
<comment type="caution">
    <text evidence="3">The sequence shown here is derived from an EMBL/GenBank/DDBJ whole genome shotgun (WGS) entry which is preliminary data.</text>
</comment>
<dbReference type="PANTHER" id="PTHR30466">
    <property type="entry name" value="FLAVIN REDUCTASE"/>
    <property type="match status" value="1"/>
</dbReference>
<dbReference type="PANTHER" id="PTHR30466:SF1">
    <property type="entry name" value="FMN REDUCTASE (NADH) RUTF"/>
    <property type="match status" value="1"/>
</dbReference>
<evidence type="ECO:0000256" key="1">
    <source>
        <dbReference type="ARBA" id="ARBA00023002"/>
    </source>
</evidence>
<dbReference type="GO" id="GO:0042602">
    <property type="term" value="F:riboflavin reductase (NADPH) activity"/>
    <property type="evidence" value="ECO:0007669"/>
    <property type="project" value="TreeGrafter"/>
</dbReference>
<proteinExistence type="predicted"/>
<evidence type="ECO:0000259" key="2">
    <source>
        <dbReference type="SMART" id="SM00903"/>
    </source>
</evidence>
<protein>
    <recommendedName>
        <fullName evidence="2">Flavin reductase like domain-containing protein</fullName>
    </recommendedName>
</protein>
<name>A0A0A3API6_9PAST</name>
<gene>
    <name evidence="3" type="ORF">OA57_03225</name>
</gene>
<dbReference type="InterPro" id="IPR012349">
    <property type="entry name" value="Split_barrel_FMN-bd"/>
</dbReference>
<dbReference type="SMART" id="SM00903">
    <property type="entry name" value="Flavin_Reduct"/>
    <property type="match status" value="1"/>
</dbReference>
<reference evidence="3 4" key="1">
    <citation type="submission" date="2014-11" db="EMBL/GenBank/DDBJ databases">
        <title>Draft genome sequence of Chelonobacter oris 1662T, associated with respiratory disease in Hermann's Tortoises.</title>
        <authorList>
            <person name="Kudirkiene E."/>
            <person name="Hansen M.J."/>
            <person name="Bojesen A.M."/>
        </authorList>
    </citation>
    <scope>NUCLEOTIDE SEQUENCE [LARGE SCALE GENOMIC DNA]</scope>
    <source>
        <strain evidence="3 4">1662</strain>
    </source>
</reference>
<evidence type="ECO:0000313" key="4">
    <source>
        <dbReference type="Proteomes" id="UP000030380"/>
    </source>
</evidence>
<sequence>MRTIFLIEQHHFREAMSHLASAVSILTSGGPAGTIGLTVSSVTSVTDSPATLLVCINQSSEVHDIIRQNGKVTVNILKPEHQNLALHFAAMGDSSMRERLSWDVWQEGENGIPHLCNALVNLQGRIIAENQIGTHSVFFIEIDRVQIRPGEALLYFNRTFKPLA</sequence>
<evidence type="ECO:0000313" key="3">
    <source>
        <dbReference type="EMBL" id="KGQ71251.1"/>
    </source>
</evidence>
<dbReference type="AlphaFoldDB" id="A0A0A3API6"/>
<dbReference type="InterPro" id="IPR050268">
    <property type="entry name" value="NADH-dep_flavin_reductase"/>
</dbReference>
<dbReference type="GO" id="GO:0010181">
    <property type="term" value="F:FMN binding"/>
    <property type="evidence" value="ECO:0007669"/>
    <property type="project" value="InterPro"/>
</dbReference>